<comment type="caution">
    <text evidence="1">The sequence shown here is derived from an EMBL/GenBank/DDBJ whole genome shotgun (WGS) entry which is preliminary data.</text>
</comment>
<dbReference type="Proteomes" id="UP000727456">
    <property type="component" value="Unassembled WGS sequence"/>
</dbReference>
<dbReference type="PANTHER" id="PTHR40267:SF1">
    <property type="entry name" value="BLR3294 PROTEIN"/>
    <property type="match status" value="1"/>
</dbReference>
<dbReference type="EMBL" id="JAAOZC010000009">
    <property type="protein sequence ID" value="NIJ09234.1"/>
    <property type="molecule type" value="Genomic_DNA"/>
</dbReference>
<dbReference type="GO" id="GO:0050076">
    <property type="term" value="F:maleate isomerase activity"/>
    <property type="evidence" value="ECO:0007669"/>
    <property type="project" value="UniProtKB-EC"/>
</dbReference>
<name>A0ABX0TUN0_9SPHN</name>
<organism evidence="1 2">
    <name type="scientific">Sphingomonas vulcanisoli</name>
    <dbReference type="NCBI Taxonomy" id="1658060"/>
    <lineage>
        <taxon>Bacteria</taxon>
        <taxon>Pseudomonadati</taxon>
        <taxon>Pseudomonadota</taxon>
        <taxon>Alphaproteobacteria</taxon>
        <taxon>Sphingomonadales</taxon>
        <taxon>Sphingomonadaceae</taxon>
        <taxon>Sphingomonas</taxon>
    </lineage>
</organism>
<accession>A0ABX0TUN0</accession>
<dbReference type="Gene3D" id="3.40.50.12500">
    <property type="match status" value="1"/>
</dbReference>
<dbReference type="EC" id="5.2.1.1" evidence="1"/>
<proteinExistence type="predicted"/>
<dbReference type="InterPro" id="IPR053714">
    <property type="entry name" value="Iso_Racemase_Enz_sf"/>
</dbReference>
<evidence type="ECO:0000313" key="2">
    <source>
        <dbReference type="Proteomes" id="UP000727456"/>
    </source>
</evidence>
<dbReference type="PANTHER" id="PTHR40267">
    <property type="entry name" value="BLR3294 PROTEIN"/>
    <property type="match status" value="1"/>
</dbReference>
<dbReference type="Pfam" id="PF17645">
    <property type="entry name" value="Amdase"/>
    <property type="match status" value="1"/>
</dbReference>
<evidence type="ECO:0000313" key="1">
    <source>
        <dbReference type="EMBL" id="NIJ09234.1"/>
    </source>
</evidence>
<protein>
    <submittedName>
        <fullName evidence="1">Maleate isomerase</fullName>
        <ecNumber evidence="1">5.2.1.1</ecNumber>
    </submittedName>
</protein>
<gene>
    <name evidence="1" type="ORF">FHS31_002866</name>
</gene>
<dbReference type="InterPro" id="IPR026286">
    <property type="entry name" value="MaiA/AMDase"/>
</dbReference>
<sequence length="253" mass="28208">MKTEPAARGDHKIVGLIMPTTRPDTINELIPILPRGVGIIPVYLQFRQGTADEFREGFGEYERQIGILADHDCDIIHPLGAPPFMVQGLEKETALVGAWQQTYRTPIFTSGQNHVRALRALNVKAILGVTYFLGDINDIYSKYFEDAGFVVTGMQGLPGVDFAKVQEVPSSQIYDFIKASFEKAPAEAIYILGSGWHTLDIVERLEQDLGVPVIHPQTARVWEIQKRLGIAEPREGYGSLMTKLPSIQEFSIR</sequence>
<keyword evidence="2" id="KW-1185">Reference proteome</keyword>
<keyword evidence="1" id="KW-0413">Isomerase</keyword>
<reference evidence="1 2" key="1">
    <citation type="submission" date="2020-03" db="EMBL/GenBank/DDBJ databases">
        <title>Genomic Encyclopedia of Type Strains, Phase III (KMG-III): the genomes of soil and plant-associated and newly described type strains.</title>
        <authorList>
            <person name="Whitman W."/>
        </authorList>
    </citation>
    <scope>NUCLEOTIDE SEQUENCE [LARGE SCALE GENOMIC DNA]</scope>
    <source>
        <strain evidence="1 2">CECT 8804</strain>
    </source>
</reference>